<dbReference type="GO" id="GO:0005663">
    <property type="term" value="C:DNA replication factor C complex"/>
    <property type="evidence" value="ECO:0007669"/>
    <property type="project" value="TreeGrafter"/>
</dbReference>
<protein>
    <recommendedName>
        <fullName evidence="4">ATPase AAA-type core domain-containing protein</fullName>
    </recommendedName>
</protein>
<dbReference type="InterPro" id="IPR050238">
    <property type="entry name" value="DNA_Rep/Repair_Clamp_Loader"/>
</dbReference>
<dbReference type="InterPro" id="IPR027417">
    <property type="entry name" value="P-loop_NTPase"/>
</dbReference>
<dbReference type="GO" id="GO:0005524">
    <property type="term" value="F:ATP binding"/>
    <property type="evidence" value="ECO:0007669"/>
    <property type="project" value="UniProtKB-KW"/>
</dbReference>
<dbReference type="AlphaFoldDB" id="A0A6C0K2A8"/>
<evidence type="ECO:0000256" key="1">
    <source>
        <dbReference type="ARBA" id="ARBA00022705"/>
    </source>
</evidence>
<dbReference type="InterPro" id="IPR003959">
    <property type="entry name" value="ATPase_AAA_core"/>
</dbReference>
<dbReference type="GO" id="GO:0006281">
    <property type="term" value="P:DNA repair"/>
    <property type="evidence" value="ECO:0007669"/>
    <property type="project" value="TreeGrafter"/>
</dbReference>
<keyword evidence="3" id="KW-0067">ATP-binding</keyword>
<dbReference type="Pfam" id="PF00004">
    <property type="entry name" value="AAA"/>
    <property type="match status" value="1"/>
</dbReference>
<evidence type="ECO:0000256" key="2">
    <source>
        <dbReference type="ARBA" id="ARBA00022741"/>
    </source>
</evidence>
<dbReference type="Gene3D" id="3.40.50.300">
    <property type="entry name" value="P-loop containing nucleotide triphosphate hydrolases"/>
    <property type="match status" value="1"/>
</dbReference>
<organism evidence="5">
    <name type="scientific">viral metagenome</name>
    <dbReference type="NCBI Taxonomy" id="1070528"/>
    <lineage>
        <taxon>unclassified sequences</taxon>
        <taxon>metagenomes</taxon>
        <taxon>organismal metagenomes</taxon>
    </lineage>
</organism>
<dbReference type="GO" id="GO:0003689">
    <property type="term" value="F:DNA clamp loader activity"/>
    <property type="evidence" value="ECO:0007669"/>
    <property type="project" value="TreeGrafter"/>
</dbReference>
<keyword evidence="1" id="KW-0235">DNA replication</keyword>
<evidence type="ECO:0000256" key="3">
    <source>
        <dbReference type="ARBA" id="ARBA00022840"/>
    </source>
</evidence>
<dbReference type="GO" id="GO:0016887">
    <property type="term" value="F:ATP hydrolysis activity"/>
    <property type="evidence" value="ECO:0007669"/>
    <property type="project" value="InterPro"/>
</dbReference>
<dbReference type="GO" id="GO:0006261">
    <property type="term" value="P:DNA-templated DNA replication"/>
    <property type="evidence" value="ECO:0007669"/>
    <property type="project" value="TreeGrafter"/>
</dbReference>
<keyword evidence="2" id="KW-0547">Nucleotide-binding</keyword>
<dbReference type="SUPFAM" id="SSF52540">
    <property type="entry name" value="P-loop containing nucleoside triphosphate hydrolases"/>
    <property type="match status" value="1"/>
</dbReference>
<feature type="domain" description="ATPase AAA-type core" evidence="4">
    <location>
        <begin position="9"/>
        <end position="109"/>
    </location>
</feature>
<proteinExistence type="predicted"/>
<evidence type="ECO:0000313" key="5">
    <source>
        <dbReference type="EMBL" id="QHU12185.1"/>
    </source>
</evidence>
<dbReference type="PANTHER" id="PTHR11669">
    <property type="entry name" value="REPLICATION FACTOR C / DNA POLYMERASE III GAMMA-TAU SUBUNIT"/>
    <property type="match status" value="1"/>
</dbReference>
<name>A0A6C0K2A8_9ZZZZ</name>
<dbReference type="EMBL" id="MN740798">
    <property type="protein sequence ID" value="QHU12185.1"/>
    <property type="molecule type" value="Genomic_DNA"/>
</dbReference>
<dbReference type="PANTHER" id="PTHR11669:SF20">
    <property type="entry name" value="REPLICATION FACTOR C SUBUNIT 4"/>
    <property type="match status" value="1"/>
</dbReference>
<sequence>MQTRGKSYLVVGPPGCGKSRWIRNAAANAGQTLFRWNCRDDRALRQGRELLHGIVRTREPTWVWLEGADDITLDAQAFLRRILETASANVTCALEVRRLECMSEPIQSRCILRRLSAPPKVSWRQSLIQTKWGQPGDIKAPTIETPKTLDELREARLAGYDPYAVSLQIIKGHPLERDALKRLSIGVSPWILSAWLLSHSLNTNSFSEHQI</sequence>
<reference evidence="5" key="1">
    <citation type="journal article" date="2020" name="Nature">
        <title>Giant virus diversity and host interactions through global metagenomics.</title>
        <authorList>
            <person name="Schulz F."/>
            <person name="Roux S."/>
            <person name="Paez-Espino D."/>
            <person name="Jungbluth S."/>
            <person name="Walsh D.A."/>
            <person name="Denef V.J."/>
            <person name="McMahon K.D."/>
            <person name="Konstantinidis K.T."/>
            <person name="Eloe-Fadrosh E.A."/>
            <person name="Kyrpides N.C."/>
            <person name="Woyke T."/>
        </authorList>
    </citation>
    <scope>NUCLEOTIDE SEQUENCE</scope>
    <source>
        <strain evidence="5">GVMAG-S-1101171-110</strain>
    </source>
</reference>
<accession>A0A6C0K2A8</accession>
<evidence type="ECO:0000259" key="4">
    <source>
        <dbReference type="Pfam" id="PF00004"/>
    </source>
</evidence>